<proteinExistence type="inferred from homology"/>
<keyword evidence="5 12" id="KW-0375">Hydrogen ion transport</keyword>
<dbReference type="GO" id="GO:0045259">
    <property type="term" value="C:proton-transporting ATP synthase complex"/>
    <property type="evidence" value="ECO:0007669"/>
    <property type="project" value="UniProtKB-KW"/>
</dbReference>
<dbReference type="GO" id="GO:0046933">
    <property type="term" value="F:proton-transporting ATP synthase activity, rotational mechanism"/>
    <property type="evidence" value="ECO:0007669"/>
    <property type="project" value="UniProtKB-UniRule"/>
</dbReference>
<evidence type="ECO:0000256" key="11">
    <source>
        <dbReference type="ARBA" id="ARBA00037847"/>
    </source>
</evidence>
<keyword evidence="3 12" id="KW-0138">CF(0)</keyword>
<dbReference type="InterPro" id="IPR002146">
    <property type="entry name" value="ATP_synth_b/b'su_bac/chlpt"/>
</dbReference>
<dbReference type="PANTHER" id="PTHR33445">
    <property type="entry name" value="ATP SYNTHASE SUBUNIT B', CHLOROPLASTIC"/>
    <property type="match status" value="1"/>
</dbReference>
<dbReference type="HAMAP" id="MF_01399">
    <property type="entry name" value="ATP_synth_bprime"/>
    <property type="match status" value="1"/>
</dbReference>
<comment type="function">
    <text evidence="12">Component of the F(0) channel, it forms part of the peripheral stalk, linking F(1) to F(0). The b'-subunit is a diverged and duplicated form of b found in plants and photosynthetic bacteria.</text>
</comment>
<dbReference type="GO" id="GO:0016787">
    <property type="term" value="F:hydrolase activity"/>
    <property type="evidence" value="ECO:0007669"/>
    <property type="project" value="UniProtKB-KW"/>
</dbReference>
<feature type="coiled-coil region" evidence="14">
    <location>
        <begin position="63"/>
        <end position="123"/>
    </location>
</feature>
<dbReference type="GO" id="GO:0012505">
    <property type="term" value="C:endomembrane system"/>
    <property type="evidence" value="ECO:0007669"/>
    <property type="project" value="UniProtKB-SubCell"/>
</dbReference>
<dbReference type="AlphaFoldDB" id="A0A9P1KLH7"/>
<evidence type="ECO:0000256" key="9">
    <source>
        <dbReference type="ARBA" id="ARBA00023310"/>
    </source>
</evidence>
<evidence type="ECO:0000313" key="16">
    <source>
        <dbReference type="Proteomes" id="UP000032946"/>
    </source>
</evidence>
<evidence type="ECO:0000256" key="3">
    <source>
        <dbReference type="ARBA" id="ARBA00022547"/>
    </source>
</evidence>
<dbReference type="Proteomes" id="UP000032946">
    <property type="component" value="Chromosome"/>
</dbReference>
<evidence type="ECO:0000313" key="15">
    <source>
        <dbReference type="EMBL" id="CDM97932.1"/>
    </source>
</evidence>
<keyword evidence="16" id="KW-1185">Reference proteome</keyword>
<evidence type="ECO:0000256" key="12">
    <source>
        <dbReference type="HAMAP-Rule" id="MF_01399"/>
    </source>
</evidence>
<dbReference type="EMBL" id="FO818640">
    <property type="protein sequence ID" value="CDM97932.1"/>
    <property type="molecule type" value="Genomic_DNA"/>
</dbReference>
<keyword evidence="6 12" id="KW-1133">Transmembrane helix</keyword>
<keyword evidence="7 12" id="KW-0406">Ion transport</keyword>
<dbReference type="Pfam" id="PF00430">
    <property type="entry name" value="ATP-synt_B"/>
    <property type="match status" value="1"/>
</dbReference>
<evidence type="ECO:0000256" key="6">
    <source>
        <dbReference type="ARBA" id="ARBA00022989"/>
    </source>
</evidence>
<evidence type="ECO:0000256" key="4">
    <source>
        <dbReference type="ARBA" id="ARBA00022692"/>
    </source>
</evidence>
<dbReference type="SMR" id="A0A9P1KLH7"/>
<reference evidence="15 16" key="1">
    <citation type="submission" date="2014-02" db="EMBL/GenBank/DDBJ databases">
        <authorList>
            <person name="Genoscope - CEA"/>
        </authorList>
    </citation>
    <scope>NUCLEOTIDE SEQUENCE [LARGE SCALE GENOMIC DNA]</scope>
    <source>
        <strain evidence="15 16">PCC 8005</strain>
    </source>
</reference>
<keyword evidence="9 12" id="KW-0066">ATP synthesis</keyword>
<dbReference type="NCBIfam" id="NF005607">
    <property type="entry name" value="PRK07353.1"/>
    <property type="match status" value="1"/>
</dbReference>
<accession>A0A9P1KLH7</accession>
<dbReference type="RefSeq" id="WP_006623170.1">
    <property type="nucleotide sequence ID" value="NZ_FO818640.1"/>
</dbReference>
<dbReference type="InterPro" id="IPR050059">
    <property type="entry name" value="ATP_synthase_B_chain"/>
</dbReference>
<evidence type="ECO:0000256" key="2">
    <source>
        <dbReference type="ARBA" id="ARBA00022448"/>
    </source>
</evidence>
<evidence type="ECO:0000256" key="5">
    <source>
        <dbReference type="ARBA" id="ARBA00022781"/>
    </source>
</evidence>
<organism evidence="15 16">
    <name type="scientific">Limnospira indica PCC 8005</name>
    <dbReference type="NCBI Taxonomy" id="376219"/>
    <lineage>
        <taxon>Bacteria</taxon>
        <taxon>Bacillati</taxon>
        <taxon>Cyanobacteriota</taxon>
        <taxon>Cyanophyceae</taxon>
        <taxon>Oscillatoriophycideae</taxon>
        <taxon>Oscillatoriales</taxon>
        <taxon>Sirenicapillariaceae</taxon>
        <taxon>Limnospira</taxon>
    </lineage>
</organism>
<gene>
    <name evidence="15" type="primary">atpG2</name>
    <name evidence="12" type="synonym">atpF2</name>
    <name evidence="12" type="synonym">atpG</name>
    <name evidence="15" type="ORF">ARTHRO_60533</name>
</gene>
<keyword evidence="15" id="KW-0378">Hydrolase</keyword>
<comment type="subunit">
    <text evidence="12">F-type ATPases have 2 components, F(1) - the catalytic core - and F(0) - the membrane proton channel. F(1) has five subunits: alpha(3), beta(3), gamma(1), delta(1), epsilon(1). F(0) has four main subunits: a(1), b(1), b'(1) and c(10-14). The alpha and beta chains form an alternating ring which encloses part of the gamma chain. F(1) is attached to F(0) by a central stalk formed by the gamma and epsilon chains, while a peripheral stalk is formed by the delta, b and b' chains.</text>
</comment>
<evidence type="ECO:0000256" key="7">
    <source>
        <dbReference type="ARBA" id="ARBA00023065"/>
    </source>
</evidence>
<keyword evidence="14" id="KW-0175">Coiled coil</keyword>
<evidence type="ECO:0000256" key="1">
    <source>
        <dbReference type="ARBA" id="ARBA00005513"/>
    </source>
</evidence>
<dbReference type="PANTHER" id="PTHR33445:SF2">
    <property type="entry name" value="ATP SYNTHASE SUBUNIT B', CHLOROPLASTIC"/>
    <property type="match status" value="1"/>
</dbReference>
<dbReference type="HAMAP" id="MF_01398">
    <property type="entry name" value="ATP_synth_b_bprime"/>
    <property type="match status" value="1"/>
</dbReference>
<protein>
    <recommendedName>
        <fullName evidence="12">ATP synthase subunit b'</fullName>
    </recommendedName>
    <alternativeName>
        <fullName evidence="12">ATP synthase F(0) sector subunit b'</fullName>
    </alternativeName>
    <alternativeName>
        <fullName evidence="12">ATPase subunit II</fullName>
    </alternativeName>
    <alternativeName>
        <fullName evidence="12">F-type ATPase subunit b'</fullName>
        <shortName evidence="12">F-ATPase subunit b'</shortName>
    </alternativeName>
</protein>
<comment type="function">
    <text evidence="10 12">F(1)F(0) ATP synthase produces ATP from ADP in the presence of a proton or sodium gradient. F-type ATPases consist of two structural domains, F(1) containing the extramembraneous catalytic core and F(0) containing the membrane proton channel, linked together by a central stalk and a peripheral stalk. During catalysis, ATP synthesis in the catalytic domain of F(1) is coupled via a rotary mechanism of the central stalk subunits to proton translocation.</text>
</comment>
<sequence>MIHSTILLAVEEAATESSLFDFDATLPLMAVQFLILAAILNQIFYKPLGNAIDSRADYIRQNKLSAKERLSKAESLAKQYELELAETRKESQQLIINAQAEAQKIAAREMAAAQQEAQKIREAAYQEIEQNKIEARKGLEQQVDSISRLILDKLLGAGMIG</sequence>
<evidence type="ECO:0000256" key="8">
    <source>
        <dbReference type="ARBA" id="ARBA00023136"/>
    </source>
</evidence>
<keyword evidence="2 12" id="KW-0813">Transport</keyword>
<comment type="similarity">
    <text evidence="1 12 13">Belongs to the ATPase B chain family.</text>
</comment>
<keyword evidence="12" id="KW-0793">Thylakoid</keyword>
<comment type="subcellular location">
    <subcellularLocation>
        <location evidence="12">Cellular thylakoid membrane</location>
        <topology evidence="12">Single-pass membrane protein</topology>
    </subcellularLocation>
    <subcellularLocation>
        <location evidence="11">Endomembrane system</location>
        <topology evidence="11">Single-pass membrane protein</topology>
    </subcellularLocation>
</comment>
<keyword evidence="8 12" id="KW-0472">Membrane</keyword>
<name>A0A9P1KLH7_9CYAN</name>
<dbReference type="CDD" id="cd06503">
    <property type="entry name" value="ATP-synt_Fo_b"/>
    <property type="match status" value="1"/>
</dbReference>
<evidence type="ECO:0000256" key="10">
    <source>
        <dbReference type="ARBA" id="ARBA00025198"/>
    </source>
</evidence>
<dbReference type="GO" id="GO:0031676">
    <property type="term" value="C:plasma membrane-derived thylakoid membrane"/>
    <property type="evidence" value="ECO:0007669"/>
    <property type="project" value="UniProtKB-SubCell"/>
</dbReference>
<keyword evidence="4 12" id="KW-0812">Transmembrane</keyword>
<evidence type="ECO:0000256" key="14">
    <source>
        <dbReference type="SAM" id="Coils"/>
    </source>
</evidence>
<dbReference type="GO" id="GO:0046961">
    <property type="term" value="F:proton-transporting ATPase activity, rotational mechanism"/>
    <property type="evidence" value="ECO:0007669"/>
    <property type="project" value="TreeGrafter"/>
</dbReference>
<evidence type="ECO:0000256" key="13">
    <source>
        <dbReference type="RuleBase" id="RU003848"/>
    </source>
</evidence>
<dbReference type="InterPro" id="IPR034679">
    <property type="entry name" value="ATP_synth_b"/>
</dbReference>